<evidence type="ECO:0000256" key="5">
    <source>
        <dbReference type="ARBA" id="ARBA00049660"/>
    </source>
</evidence>
<comment type="caution">
    <text evidence="7">The sequence shown here is derived from an EMBL/GenBank/DDBJ whole genome shotgun (WGS) entry which is preliminary data.</text>
</comment>
<dbReference type="Pfam" id="PF01226">
    <property type="entry name" value="Form_Nir_trans"/>
    <property type="match status" value="1"/>
</dbReference>
<dbReference type="Gene3D" id="1.20.1080.10">
    <property type="entry name" value="Glycerol uptake facilitator protein"/>
    <property type="match status" value="1"/>
</dbReference>
<keyword evidence="2 6" id="KW-0812">Transmembrane</keyword>
<evidence type="ECO:0000256" key="1">
    <source>
        <dbReference type="ARBA" id="ARBA00004141"/>
    </source>
</evidence>
<dbReference type="GO" id="GO:0005886">
    <property type="term" value="C:plasma membrane"/>
    <property type="evidence" value="ECO:0007669"/>
    <property type="project" value="TreeGrafter"/>
</dbReference>
<dbReference type="InterPro" id="IPR023271">
    <property type="entry name" value="Aquaporin-like"/>
</dbReference>
<evidence type="ECO:0000256" key="2">
    <source>
        <dbReference type="ARBA" id="ARBA00022692"/>
    </source>
</evidence>
<dbReference type="InterPro" id="IPR000292">
    <property type="entry name" value="For/NO2_transpt"/>
</dbReference>
<dbReference type="GeneID" id="99685858"/>
<sequence>MLDRTHPRHLLNGEEPAAAYGAAAPRSLFDPLAPDAVACAAEEMGVKKAKAAPAQQFGLAVLGGAFVALGAMFATIAIAGAEHMLPWGVMRLLMGAAFSMGLMLVVVAGAQLFTSDALMVMAWASGRLDTRRMLRVWTLVWFGNLVGALGTAVIVFLGGQYGFGHGEVGASALYLAASKASLPPLKAFSLAILCNVLVCLATWLSLAARSVTDKIVAMFLPITAFVAAGFEHCVANMYFVPYGLMVKWFAPASFWAEPAAQARAAAEIPVGQYLINLGVVTLGNWVGGALLVAGAYWWLFRRGARAAAKTA</sequence>
<dbReference type="OrthoDB" id="9786493at2"/>
<evidence type="ECO:0000313" key="7">
    <source>
        <dbReference type="EMBL" id="TCP03286.1"/>
    </source>
</evidence>
<evidence type="ECO:0000256" key="3">
    <source>
        <dbReference type="ARBA" id="ARBA00022989"/>
    </source>
</evidence>
<organism evidence="7 8">
    <name type="scientific">Rubrivivax gelatinosus</name>
    <name type="common">Rhodocyclus gelatinosus</name>
    <name type="synonym">Rhodopseudomonas gelatinosa</name>
    <dbReference type="NCBI Taxonomy" id="28068"/>
    <lineage>
        <taxon>Bacteria</taxon>
        <taxon>Pseudomonadati</taxon>
        <taxon>Pseudomonadota</taxon>
        <taxon>Betaproteobacteria</taxon>
        <taxon>Burkholderiales</taxon>
        <taxon>Sphaerotilaceae</taxon>
        <taxon>Rubrivivax</taxon>
    </lineage>
</organism>
<comment type="subcellular location">
    <subcellularLocation>
        <location evidence="1">Membrane</location>
        <topology evidence="1">Multi-pass membrane protein</topology>
    </subcellularLocation>
</comment>
<keyword evidence="3 6" id="KW-1133">Transmembrane helix</keyword>
<feature type="transmembrane region" description="Helical" evidence="6">
    <location>
        <begin position="57"/>
        <end position="80"/>
    </location>
</feature>
<dbReference type="PANTHER" id="PTHR30520">
    <property type="entry name" value="FORMATE TRANSPORTER-RELATED"/>
    <property type="match status" value="1"/>
</dbReference>
<comment type="similarity">
    <text evidence="5">Belongs to the FNT transporter (TC 1.A.16) family.</text>
</comment>
<feature type="transmembrane region" description="Helical" evidence="6">
    <location>
        <begin position="92"/>
        <end position="113"/>
    </location>
</feature>
<evidence type="ECO:0000256" key="6">
    <source>
        <dbReference type="SAM" id="Phobius"/>
    </source>
</evidence>
<reference evidence="7 8" key="1">
    <citation type="submission" date="2019-03" db="EMBL/GenBank/DDBJ databases">
        <title>Genomic Encyclopedia of Type Strains, Phase IV (KMG-IV): sequencing the most valuable type-strain genomes for metagenomic binning, comparative biology and taxonomic classification.</title>
        <authorList>
            <person name="Goeker M."/>
        </authorList>
    </citation>
    <scope>NUCLEOTIDE SEQUENCE [LARGE SCALE GENOMIC DNA]</scope>
    <source>
        <strain evidence="7 8">DSM 1709</strain>
    </source>
</reference>
<dbReference type="RefSeq" id="WP_132645713.1">
    <property type="nucleotide sequence ID" value="NZ_CP181386.1"/>
</dbReference>
<name>A0A4R2MK32_RUBGE</name>
<dbReference type="PANTHER" id="PTHR30520:SF6">
    <property type="entry name" value="FORMATE_NITRATE FAMILY TRANSPORTER (EUROFUNG)"/>
    <property type="match status" value="1"/>
</dbReference>
<dbReference type="PROSITE" id="PS01006">
    <property type="entry name" value="FORMATE_NITRITE_TP_2"/>
    <property type="match status" value="1"/>
</dbReference>
<protein>
    <submittedName>
        <fullName evidence="7">Formate transporter</fullName>
    </submittedName>
</protein>
<dbReference type="EMBL" id="SLXD01000004">
    <property type="protein sequence ID" value="TCP03286.1"/>
    <property type="molecule type" value="Genomic_DNA"/>
</dbReference>
<dbReference type="GO" id="GO:0015499">
    <property type="term" value="F:formate transmembrane transporter activity"/>
    <property type="evidence" value="ECO:0007669"/>
    <property type="project" value="TreeGrafter"/>
</dbReference>
<feature type="transmembrane region" description="Helical" evidence="6">
    <location>
        <begin position="215"/>
        <end position="239"/>
    </location>
</feature>
<accession>A0A4R2MK32</accession>
<evidence type="ECO:0000256" key="4">
    <source>
        <dbReference type="ARBA" id="ARBA00023136"/>
    </source>
</evidence>
<dbReference type="Proteomes" id="UP000295106">
    <property type="component" value="Unassembled WGS sequence"/>
</dbReference>
<dbReference type="InterPro" id="IPR024002">
    <property type="entry name" value="For/NO2_transpt_CS"/>
</dbReference>
<feature type="transmembrane region" description="Helical" evidence="6">
    <location>
        <begin position="187"/>
        <end position="208"/>
    </location>
</feature>
<proteinExistence type="inferred from homology"/>
<gene>
    <name evidence="7" type="ORF">EV684_1044</name>
</gene>
<dbReference type="AlphaFoldDB" id="A0A4R2MK32"/>
<evidence type="ECO:0000313" key="8">
    <source>
        <dbReference type="Proteomes" id="UP000295106"/>
    </source>
</evidence>
<feature type="transmembrane region" description="Helical" evidence="6">
    <location>
        <begin position="134"/>
        <end position="157"/>
    </location>
</feature>
<feature type="transmembrane region" description="Helical" evidence="6">
    <location>
        <begin position="273"/>
        <end position="299"/>
    </location>
</feature>
<keyword evidence="4 6" id="KW-0472">Membrane</keyword>